<dbReference type="PANTHER" id="PTHR12526:SF627">
    <property type="entry name" value="D-RHAMNOSYLTRANSFERASE WBPZ"/>
    <property type="match status" value="1"/>
</dbReference>
<dbReference type="EMBL" id="BAAACF010000001">
    <property type="protein sequence ID" value="GAA0718411.1"/>
    <property type="molecule type" value="Genomic_DNA"/>
</dbReference>
<feature type="domain" description="Glycosyltransferase subfamily 4-like N-terminal" evidence="2">
    <location>
        <begin position="67"/>
        <end position="168"/>
    </location>
</feature>
<gene>
    <name evidence="3" type="ORF">GCM10008905_05240</name>
</gene>
<evidence type="ECO:0000313" key="3">
    <source>
        <dbReference type="EMBL" id="GAA0718411.1"/>
    </source>
</evidence>
<evidence type="ECO:0000313" key="4">
    <source>
        <dbReference type="Proteomes" id="UP001500339"/>
    </source>
</evidence>
<name>A0ABP3TUU9_9CLOT</name>
<protein>
    <submittedName>
        <fullName evidence="3">Glycosyltransferase family 4 protein</fullName>
    </submittedName>
</protein>
<dbReference type="Proteomes" id="UP001500339">
    <property type="component" value="Unassembled WGS sequence"/>
</dbReference>
<dbReference type="SUPFAM" id="SSF53756">
    <property type="entry name" value="UDP-Glycosyltransferase/glycogen phosphorylase"/>
    <property type="match status" value="1"/>
</dbReference>
<organism evidence="3 4">
    <name type="scientific">Clostridium malenominatum</name>
    <dbReference type="NCBI Taxonomy" id="1539"/>
    <lineage>
        <taxon>Bacteria</taxon>
        <taxon>Bacillati</taxon>
        <taxon>Bacillota</taxon>
        <taxon>Clostridia</taxon>
        <taxon>Eubacteriales</taxon>
        <taxon>Clostridiaceae</taxon>
        <taxon>Clostridium</taxon>
    </lineage>
</organism>
<evidence type="ECO:0000259" key="1">
    <source>
        <dbReference type="Pfam" id="PF00534"/>
    </source>
</evidence>
<reference evidence="4" key="1">
    <citation type="journal article" date="2019" name="Int. J. Syst. Evol. Microbiol.">
        <title>The Global Catalogue of Microorganisms (GCM) 10K type strain sequencing project: providing services to taxonomists for standard genome sequencing and annotation.</title>
        <authorList>
            <consortium name="The Broad Institute Genomics Platform"/>
            <consortium name="The Broad Institute Genome Sequencing Center for Infectious Disease"/>
            <person name="Wu L."/>
            <person name="Ma J."/>
        </authorList>
    </citation>
    <scope>NUCLEOTIDE SEQUENCE [LARGE SCALE GENOMIC DNA]</scope>
    <source>
        <strain evidence="4">JCM 1405</strain>
    </source>
</reference>
<evidence type="ECO:0000259" key="2">
    <source>
        <dbReference type="Pfam" id="PF13439"/>
    </source>
</evidence>
<feature type="domain" description="Glycosyl transferase family 1" evidence="1">
    <location>
        <begin position="178"/>
        <end position="343"/>
    </location>
</feature>
<dbReference type="Pfam" id="PF00534">
    <property type="entry name" value="Glycos_transf_1"/>
    <property type="match status" value="1"/>
</dbReference>
<dbReference type="InterPro" id="IPR028098">
    <property type="entry name" value="Glyco_trans_4-like_N"/>
</dbReference>
<proteinExistence type="predicted"/>
<dbReference type="Gene3D" id="3.40.50.2000">
    <property type="entry name" value="Glycogen Phosphorylase B"/>
    <property type="match status" value="2"/>
</dbReference>
<dbReference type="InterPro" id="IPR001296">
    <property type="entry name" value="Glyco_trans_1"/>
</dbReference>
<comment type="caution">
    <text evidence="3">The sequence shown here is derived from an EMBL/GenBank/DDBJ whole genome shotgun (WGS) entry which is preliminary data.</text>
</comment>
<accession>A0ABP3TUU9</accession>
<keyword evidence="4" id="KW-1185">Reference proteome</keyword>
<dbReference type="RefSeq" id="WP_343766266.1">
    <property type="nucleotide sequence ID" value="NZ_BAAACF010000001.1"/>
</dbReference>
<sequence length="372" mass="42643">MFTINILQVISGNDNGGGGNHVLNICKNNIEDMKCEIACIGDGPLYNKAKEAGISVVSMGLKDMINGKLLQLIEKNKIDIVNFHGAKSNFIYIFIKNKIKIPAVATIHSDYRYDFLNNKIKKYLYTPLSTMGLKKFNNYICVSDYLKDLLNSKSFEGQKYVVPNGIELKDYIQEISVEELKNRYSISKEDFVYIMIGRMHPIKNHIGLINAFYRLSREYENVKLFLLGDGELKEELMEVVNKLNIKDKVIFIGFVHNVLDYLNASHISVLTSFNEGGAPPLVVLESALVRKTVISSEVGDMPFIIKKDNGFLIDPRLEEDIYNKMKEAYLIKDKLEEMGKNLYNFVWKNYSIENFWGNYYSAYKHILAGEKK</sequence>
<dbReference type="CDD" id="cd03801">
    <property type="entry name" value="GT4_PimA-like"/>
    <property type="match status" value="1"/>
</dbReference>
<dbReference type="Pfam" id="PF13439">
    <property type="entry name" value="Glyco_transf_4"/>
    <property type="match status" value="1"/>
</dbReference>
<dbReference type="PANTHER" id="PTHR12526">
    <property type="entry name" value="GLYCOSYLTRANSFERASE"/>
    <property type="match status" value="1"/>
</dbReference>